<comment type="caution">
    <text evidence="2">The sequence shown here is derived from an EMBL/GenBank/DDBJ whole genome shotgun (WGS) entry which is preliminary data.</text>
</comment>
<dbReference type="EMBL" id="AQGS01000575">
    <property type="protein sequence ID" value="EPS38355.1"/>
    <property type="molecule type" value="Genomic_DNA"/>
</dbReference>
<protein>
    <submittedName>
        <fullName evidence="2">Uncharacterized protein</fullName>
    </submittedName>
</protein>
<keyword evidence="1" id="KW-0472">Membrane</keyword>
<name>S8A5U3_DACHA</name>
<keyword evidence="1" id="KW-1133">Transmembrane helix</keyword>
<sequence>MLDFYLISFSAFNKSTFYPIILLLFLRLSAASTSTQQELITLSSTISTQPTLPPINNQSSELPTQTFYWFQTDALDPSFPTPTLRGRILSVDQFGFTKYRVTCLPQDFSAGCSYTDFTVTASATSQMYYETAGLKRSIGCEIEGSTMAICSTRTHGEDVENATTRTLKGTGFPGYYPVVVTAQPTMNGRQAYNEMDQYIYETPEAVVNVGGRSMGPVCTLVMACVAFACGMIIMV</sequence>
<keyword evidence="3" id="KW-1185">Reference proteome</keyword>
<dbReference type="Proteomes" id="UP000015100">
    <property type="component" value="Unassembled WGS sequence"/>
</dbReference>
<keyword evidence="1" id="KW-0812">Transmembrane</keyword>
<evidence type="ECO:0000313" key="2">
    <source>
        <dbReference type="EMBL" id="EPS38355.1"/>
    </source>
</evidence>
<feature type="transmembrane region" description="Helical" evidence="1">
    <location>
        <begin position="214"/>
        <end position="234"/>
    </location>
</feature>
<evidence type="ECO:0000256" key="1">
    <source>
        <dbReference type="SAM" id="Phobius"/>
    </source>
</evidence>
<dbReference type="OMA" id="TKYRVTC"/>
<dbReference type="OrthoDB" id="5414495at2759"/>
<dbReference type="HOGENOM" id="CLU_1180173_0_0_1"/>
<accession>S8A5U3</accession>
<proteinExistence type="predicted"/>
<reference evidence="3" key="2">
    <citation type="submission" date="2013-04" db="EMBL/GenBank/DDBJ databases">
        <title>Genomic mechanisms accounting for the adaptation to parasitism in nematode-trapping fungi.</title>
        <authorList>
            <person name="Ahren D.G."/>
        </authorList>
    </citation>
    <scope>NUCLEOTIDE SEQUENCE [LARGE SCALE GENOMIC DNA]</scope>
    <source>
        <strain evidence="3">CBS 200.50</strain>
    </source>
</reference>
<organism evidence="2 3">
    <name type="scientific">Dactylellina haptotyla (strain CBS 200.50)</name>
    <name type="common">Nematode-trapping fungus</name>
    <name type="synonym">Monacrosporium haptotylum</name>
    <dbReference type="NCBI Taxonomy" id="1284197"/>
    <lineage>
        <taxon>Eukaryota</taxon>
        <taxon>Fungi</taxon>
        <taxon>Dikarya</taxon>
        <taxon>Ascomycota</taxon>
        <taxon>Pezizomycotina</taxon>
        <taxon>Orbiliomycetes</taxon>
        <taxon>Orbiliales</taxon>
        <taxon>Orbiliaceae</taxon>
        <taxon>Dactylellina</taxon>
    </lineage>
</organism>
<dbReference type="AlphaFoldDB" id="S8A5U3"/>
<reference evidence="2 3" key="1">
    <citation type="journal article" date="2013" name="PLoS Genet.">
        <title>Genomic mechanisms accounting for the adaptation to parasitism in nematode-trapping fungi.</title>
        <authorList>
            <person name="Meerupati T."/>
            <person name="Andersson K.M."/>
            <person name="Friman E."/>
            <person name="Kumar D."/>
            <person name="Tunlid A."/>
            <person name="Ahren D."/>
        </authorList>
    </citation>
    <scope>NUCLEOTIDE SEQUENCE [LARGE SCALE GENOMIC DNA]</scope>
    <source>
        <strain evidence="2 3">CBS 200.50</strain>
    </source>
</reference>
<evidence type="ECO:0000313" key="3">
    <source>
        <dbReference type="Proteomes" id="UP000015100"/>
    </source>
</evidence>
<gene>
    <name evidence="2" type="ORF">H072_7981</name>
</gene>